<comment type="subcellular location">
    <subcellularLocation>
        <location evidence="2">Cytoplasm</location>
    </subcellularLocation>
    <subcellularLocation>
        <location evidence="1">Membrane</location>
    </subcellularLocation>
</comment>
<keyword evidence="5" id="KW-0597">Phosphoprotein</keyword>
<dbReference type="CDD" id="cd00160">
    <property type="entry name" value="RhoGEF"/>
    <property type="match status" value="1"/>
</dbReference>
<dbReference type="Pfam" id="PF00621">
    <property type="entry name" value="RhoGEF"/>
    <property type="match status" value="1"/>
</dbReference>
<dbReference type="Pfam" id="PF09128">
    <property type="entry name" value="RGS-like"/>
    <property type="match status" value="1"/>
</dbReference>
<dbReference type="PANTHER" id="PTHR45872:SF3">
    <property type="entry name" value="RHO GUANINE NUCLEOTIDE EXCHANGE FACTOR 12"/>
    <property type="match status" value="1"/>
</dbReference>
<keyword evidence="8" id="KW-0472">Membrane</keyword>
<feature type="compositionally biased region" description="Gly residues" evidence="10">
    <location>
        <begin position="522"/>
        <end position="531"/>
    </location>
</feature>
<dbReference type="SMART" id="SM00233">
    <property type="entry name" value="PH"/>
    <property type="match status" value="1"/>
</dbReference>
<evidence type="ECO:0000256" key="8">
    <source>
        <dbReference type="ARBA" id="ARBA00023136"/>
    </source>
</evidence>
<reference evidence="14" key="2">
    <citation type="submission" date="2025-08" db="UniProtKB">
        <authorList>
            <consortium name="Ensembl"/>
        </authorList>
    </citation>
    <scope>IDENTIFICATION</scope>
</reference>
<keyword evidence="3" id="KW-0343">GTPase activation</keyword>
<evidence type="ECO:0000256" key="1">
    <source>
        <dbReference type="ARBA" id="ARBA00004370"/>
    </source>
</evidence>
<dbReference type="FunFam" id="2.30.29.30:FF:000072">
    <property type="entry name" value="Rho guanine nucleotide exchange factor 1"/>
    <property type="match status" value="1"/>
</dbReference>
<evidence type="ECO:0008006" key="16">
    <source>
        <dbReference type="Google" id="ProtNLM"/>
    </source>
</evidence>
<dbReference type="PROSITE" id="PS50010">
    <property type="entry name" value="DH_2"/>
    <property type="match status" value="1"/>
</dbReference>
<dbReference type="GeneTree" id="ENSGT00940000157662"/>
<dbReference type="GO" id="GO:0005085">
    <property type="term" value="F:guanyl-nucleotide exchange factor activity"/>
    <property type="evidence" value="ECO:0007669"/>
    <property type="project" value="UniProtKB-KW"/>
</dbReference>
<evidence type="ECO:0000256" key="3">
    <source>
        <dbReference type="ARBA" id="ARBA00022468"/>
    </source>
</evidence>
<dbReference type="GO" id="GO:0035556">
    <property type="term" value="P:intracellular signal transduction"/>
    <property type="evidence" value="ECO:0007669"/>
    <property type="project" value="InterPro"/>
</dbReference>
<evidence type="ECO:0000256" key="9">
    <source>
        <dbReference type="SAM" id="Coils"/>
    </source>
</evidence>
<keyword evidence="4" id="KW-0963">Cytoplasm</keyword>
<dbReference type="PROSITE" id="PS00741">
    <property type="entry name" value="DH_1"/>
    <property type="match status" value="1"/>
</dbReference>
<dbReference type="InterPro" id="IPR001331">
    <property type="entry name" value="GDS_CDC24_CS"/>
</dbReference>
<dbReference type="InterPro" id="IPR035899">
    <property type="entry name" value="DBL_dom_sf"/>
</dbReference>
<dbReference type="AlphaFoldDB" id="A0A8D3D6B7"/>
<dbReference type="InterPro" id="IPR015212">
    <property type="entry name" value="RGS-like_dom"/>
</dbReference>
<dbReference type="PANTHER" id="PTHR45872">
    <property type="entry name" value="RHO GUANINE NUCLEOTIDE EXCHANGE FACTOR 2, ISOFORM D"/>
    <property type="match status" value="1"/>
</dbReference>
<feature type="region of interest" description="Disordered" evidence="10">
    <location>
        <begin position="617"/>
        <end position="654"/>
    </location>
</feature>
<evidence type="ECO:0000256" key="6">
    <source>
        <dbReference type="ARBA" id="ARBA00022658"/>
    </source>
</evidence>
<dbReference type="Pfam" id="PF00595">
    <property type="entry name" value="PDZ"/>
    <property type="match status" value="1"/>
</dbReference>
<dbReference type="InterPro" id="IPR036034">
    <property type="entry name" value="PDZ_sf"/>
</dbReference>
<dbReference type="Gene3D" id="1.20.900.10">
    <property type="entry name" value="Dbl homology (DH) domain"/>
    <property type="match status" value="1"/>
</dbReference>
<dbReference type="GO" id="GO:0001664">
    <property type="term" value="F:G protein-coupled receptor binding"/>
    <property type="evidence" value="ECO:0007669"/>
    <property type="project" value="TreeGrafter"/>
</dbReference>
<dbReference type="GO" id="GO:0016020">
    <property type="term" value="C:membrane"/>
    <property type="evidence" value="ECO:0007669"/>
    <property type="project" value="UniProtKB-SubCell"/>
</dbReference>
<gene>
    <name evidence="14" type="primary">LOC118300986</name>
</gene>
<accession>A0A8D3D6B7</accession>
<evidence type="ECO:0000313" key="15">
    <source>
        <dbReference type="Proteomes" id="UP000694558"/>
    </source>
</evidence>
<dbReference type="InterPro" id="IPR001478">
    <property type="entry name" value="PDZ"/>
</dbReference>
<name>A0A8D3D6B7_SCOMX</name>
<dbReference type="InterPro" id="IPR000219">
    <property type="entry name" value="DH_dom"/>
</dbReference>
<keyword evidence="7 9" id="KW-0175">Coiled coil</keyword>
<dbReference type="Gene3D" id="2.30.29.30">
    <property type="entry name" value="Pleckstrin-homology domain (PH domain)/Phosphotyrosine-binding domain (PTB)"/>
    <property type="match status" value="1"/>
</dbReference>
<feature type="region of interest" description="Disordered" evidence="10">
    <location>
        <begin position="175"/>
        <end position="216"/>
    </location>
</feature>
<evidence type="ECO:0000256" key="5">
    <source>
        <dbReference type="ARBA" id="ARBA00022553"/>
    </source>
</evidence>
<dbReference type="InterPro" id="IPR036305">
    <property type="entry name" value="RGS_sf"/>
</dbReference>
<dbReference type="Gene3D" id="1.10.167.10">
    <property type="entry name" value="Regulator of G-protein Signalling 4, domain 2"/>
    <property type="match status" value="1"/>
</dbReference>
<dbReference type="SUPFAM" id="SSF50729">
    <property type="entry name" value="PH domain-like"/>
    <property type="match status" value="1"/>
</dbReference>
<evidence type="ECO:0000256" key="7">
    <source>
        <dbReference type="ARBA" id="ARBA00023054"/>
    </source>
</evidence>
<evidence type="ECO:0000259" key="13">
    <source>
        <dbReference type="PROSITE" id="PS50106"/>
    </source>
</evidence>
<dbReference type="GO" id="GO:0005096">
    <property type="term" value="F:GTPase activator activity"/>
    <property type="evidence" value="ECO:0007669"/>
    <property type="project" value="UniProtKB-KW"/>
</dbReference>
<dbReference type="InterPro" id="IPR041020">
    <property type="entry name" value="PH_16"/>
</dbReference>
<dbReference type="InterPro" id="IPR044926">
    <property type="entry name" value="RGS_subdomain_2"/>
</dbReference>
<dbReference type="PROSITE" id="PS50003">
    <property type="entry name" value="PH_DOMAIN"/>
    <property type="match status" value="1"/>
</dbReference>
<dbReference type="Gene3D" id="2.30.42.10">
    <property type="match status" value="1"/>
</dbReference>
<evidence type="ECO:0000256" key="10">
    <source>
        <dbReference type="SAM" id="MobiDB-lite"/>
    </source>
</evidence>
<dbReference type="SUPFAM" id="SSF50156">
    <property type="entry name" value="PDZ domain-like"/>
    <property type="match status" value="1"/>
</dbReference>
<dbReference type="Pfam" id="PF17838">
    <property type="entry name" value="PH_16"/>
    <property type="match status" value="1"/>
</dbReference>
<reference evidence="14" key="1">
    <citation type="submission" date="2023-05" db="EMBL/GenBank/DDBJ databases">
        <title>High-quality long-read genome of Scophthalmus maximus.</title>
        <authorList>
            <person name="Lien S."/>
            <person name="Martinez P."/>
        </authorList>
    </citation>
    <scope>NUCLEOTIDE SEQUENCE [LARGE SCALE GENOMIC DNA]</scope>
</reference>
<dbReference type="SUPFAM" id="SSF48097">
    <property type="entry name" value="Regulator of G-protein signaling, RGS"/>
    <property type="match status" value="1"/>
</dbReference>
<dbReference type="FunFam" id="2.30.42.10:FF:000033">
    <property type="entry name" value="Rho guanine nucleotide exchange factor (GEF) 11"/>
    <property type="match status" value="1"/>
</dbReference>
<proteinExistence type="predicted"/>
<feature type="compositionally biased region" description="Acidic residues" evidence="10">
    <location>
        <begin position="637"/>
        <end position="652"/>
    </location>
</feature>
<dbReference type="SUPFAM" id="SSF48065">
    <property type="entry name" value="DBL homology domain (DH-domain)"/>
    <property type="match status" value="1"/>
</dbReference>
<keyword evidence="6" id="KW-0344">Guanine-nucleotide releasing factor</keyword>
<evidence type="ECO:0000313" key="14">
    <source>
        <dbReference type="Ensembl" id="ENSSMAP00000055076.1"/>
    </source>
</evidence>
<evidence type="ECO:0000259" key="12">
    <source>
        <dbReference type="PROSITE" id="PS50010"/>
    </source>
</evidence>
<feature type="domain" description="PH" evidence="11">
    <location>
        <begin position="905"/>
        <end position="1018"/>
    </location>
</feature>
<feature type="domain" description="DH" evidence="12">
    <location>
        <begin position="673"/>
        <end position="863"/>
    </location>
</feature>
<dbReference type="SMART" id="SM00228">
    <property type="entry name" value="PDZ"/>
    <property type="match status" value="1"/>
</dbReference>
<dbReference type="InterPro" id="IPR011993">
    <property type="entry name" value="PH-like_dom_sf"/>
</dbReference>
<dbReference type="GO" id="GO:0007186">
    <property type="term" value="P:G protein-coupled receptor signaling pathway"/>
    <property type="evidence" value="ECO:0007669"/>
    <property type="project" value="TreeGrafter"/>
</dbReference>
<feature type="coiled-coil region" evidence="9">
    <location>
        <begin position="1064"/>
        <end position="1098"/>
    </location>
</feature>
<dbReference type="Proteomes" id="UP000694558">
    <property type="component" value="Chromosome 4"/>
</dbReference>
<evidence type="ECO:0000256" key="4">
    <source>
        <dbReference type="ARBA" id="ARBA00022490"/>
    </source>
</evidence>
<dbReference type="InterPro" id="IPR001849">
    <property type="entry name" value="PH_domain"/>
</dbReference>
<dbReference type="Ensembl" id="ENSSMAT00000061565.1">
    <property type="protein sequence ID" value="ENSSMAP00000055076.1"/>
    <property type="gene ID" value="ENSSMAG00000035998.1"/>
</dbReference>
<feature type="compositionally biased region" description="Low complexity" evidence="10">
    <location>
        <begin position="543"/>
        <end position="556"/>
    </location>
</feature>
<evidence type="ECO:0000259" key="11">
    <source>
        <dbReference type="PROSITE" id="PS50003"/>
    </source>
</evidence>
<sequence>NVPCGVCVLSRTPNILNKDPADKRPKNDKSPVSLKQEFDPTGLVQRCVIIQRDENGFGLTVSGDNPVFVQLVKEDGAAMRAGVQTGDRIIKVNGTLVTHSNHIEVVKLIKCKCALVIEAVQTCRMSLLPRKASSECFSPPPRGEYITEISFPESFNILLLLPSFFTPGLRQPAPMWRSRSPQLPESPGRGVTPCQSPDISRRDAPNSCSSPDADDNADAVRQKSHFELSLRQINGECSCFQSFDLLKSRPAHLAVFLHHVVSQFDPTPLLCFLYADMHKQTSSKESRRFFVEFHSLFMDRTANLKVPVPETIAAELEKRRLELIPEELCKQLTQTLQDSLLPDLHRNLDDFRQKRSMGLTLAEDELCKLDVERGKDQPALEKECSCAEHIISKIEDILLTSLPSEEEKCQTMQYVILTYMKHLGVKVKEPRGLEHKRPRINFLPKIKKSIKPEKEGEEKVKKPRFPNILGPPRRLSRAVELNKQRSPKQLPQPAPGIPEHSDPPASNPPSGRIRGSQLSEGSDGGGGGGGAHVLPSPTHGSPAGQASDASGQDSDSNLSPFSVPPRPGEGPPCGEQQDAVFSAVGTQFDFSPSNLEQLQEEEQETFRCLQISVSPLPLSGPGSRMEAQCAASSADVQSEDDQAGEAEREEDPPNWQSLVSRDVLASLTPQEIKRQEVINELFYTERAHLRMLKVLDCVFHQRLSRDGILPSEEIRHIFINLEEILQLHVSVTEQMTATRKRSETSVIGPIGDDLLAWFGGEEEEKIKRAVGTFCSNQPSALEFIKTKKKKDQRFYLFMREAESNRLCRRLQLKDIIPVEMQRLTKYPLLLDNIAKYTEDGDEREKVKKAGECCKKILNHVNQAVKEAENKQRLEDYQRRLDLSSLKQSENPMILELRNLDLTKRKMVHEGPLSWRVNKDKRIELYTILLEDILVLLQKQDERLVLKFHGKNPASAADTTNIFSPVIKLSTVLVRPVATHNKSFFVLSMSDNGAQIYELRAQTESDQRMWQCLITQCAEAMKAKPHNNVFTVEYIFFSIPDKDATSPSDIQAPPACIGPFNGLKSEDEEEELVVADRREEEEEEEEEEEDEELNEAELEAFLDGQLADRLPFLQQEGSRQGLAVENQEHSAFVAASSKAEDALRTCKFHVKGSVRGFVVLDFSVGCDESSADDDGGLGGDVGIDMRKLLSSSSQTGGAGGGGGPDLSRQLMTHLRLLQADLQYLKVLTDSLDPRVTNCFYINKN</sequence>
<dbReference type="CDD" id="cd23069">
    <property type="entry name" value="PDZ_ARHGEF11-12-like"/>
    <property type="match status" value="1"/>
</dbReference>
<organism evidence="14 15">
    <name type="scientific">Scophthalmus maximus</name>
    <name type="common">Turbot</name>
    <name type="synonym">Psetta maxima</name>
    <dbReference type="NCBI Taxonomy" id="52904"/>
    <lineage>
        <taxon>Eukaryota</taxon>
        <taxon>Metazoa</taxon>
        <taxon>Chordata</taxon>
        <taxon>Craniata</taxon>
        <taxon>Vertebrata</taxon>
        <taxon>Euteleostomi</taxon>
        <taxon>Actinopterygii</taxon>
        <taxon>Neopterygii</taxon>
        <taxon>Teleostei</taxon>
        <taxon>Neoteleostei</taxon>
        <taxon>Acanthomorphata</taxon>
        <taxon>Carangaria</taxon>
        <taxon>Pleuronectiformes</taxon>
        <taxon>Pleuronectoidei</taxon>
        <taxon>Scophthalmidae</taxon>
        <taxon>Scophthalmus</taxon>
    </lineage>
</organism>
<dbReference type="GO" id="GO:0005737">
    <property type="term" value="C:cytoplasm"/>
    <property type="evidence" value="ECO:0007669"/>
    <property type="project" value="UniProtKB-SubCell"/>
</dbReference>
<dbReference type="PROSITE" id="PS50106">
    <property type="entry name" value="PDZ"/>
    <property type="match status" value="1"/>
</dbReference>
<dbReference type="FunFam" id="1.20.900.10:FF:000006">
    <property type="entry name" value="Rho guanine nucleotide exchange factor (GEF) 11"/>
    <property type="match status" value="1"/>
</dbReference>
<feature type="region of interest" description="Disordered" evidence="10">
    <location>
        <begin position="446"/>
        <end position="577"/>
    </location>
</feature>
<feature type="domain" description="PDZ" evidence="13">
    <location>
        <begin position="47"/>
        <end position="110"/>
    </location>
</feature>
<protein>
    <recommendedName>
        <fullName evidence="16">Rho guanine nucleotide exchange factor 12-like</fullName>
    </recommendedName>
</protein>
<feature type="compositionally biased region" description="Basic and acidic residues" evidence="10">
    <location>
        <begin position="450"/>
        <end position="460"/>
    </location>
</feature>
<dbReference type="SMART" id="SM00325">
    <property type="entry name" value="RhoGEF"/>
    <property type="match status" value="1"/>
</dbReference>
<evidence type="ECO:0000256" key="2">
    <source>
        <dbReference type="ARBA" id="ARBA00004496"/>
    </source>
</evidence>